<evidence type="ECO:0000313" key="2">
    <source>
        <dbReference type="EMBL" id="MBW31215.1"/>
    </source>
</evidence>
<name>A0A2M3ZRU5_9DIPT</name>
<sequence length="117" mass="13131">MGRRIRMVVPAGVVVLALPHPQDGVAKETTTTTTTIAVMVAAEMKKMTKRRSRRKGTKTLIESRLKKRRMTRIADHHHLNGRTNNQRSISVCPGGVECSRKHQIGSKSFLPGGYRHY</sequence>
<protein>
    <submittedName>
        <fullName evidence="2">Putative secreted peptide</fullName>
    </submittedName>
</protein>
<reference evidence="2" key="1">
    <citation type="submission" date="2018-01" db="EMBL/GenBank/DDBJ databases">
        <title>An insight into the sialome of Amazonian anophelines.</title>
        <authorList>
            <person name="Ribeiro J.M."/>
            <person name="Scarpassa V."/>
            <person name="Calvo E."/>
        </authorList>
    </citation>
    <scope>NUCLEOTIDE SEQUENCE</scope>
    <source>
        <tissue evidence="2">Salivary glands</tissue>
    </source>
</reference>
<feature type="region of interest" description="Disordered" evidence="1">
    <location>
        <begin position="68"/>
        <end position="88"/>
    </location>
</feature>
<proteinExistence type="predicted"/>
<accession>A0A2M3ZRU5</accession>
<organism evidence="2">
    <name type="scientific">Anopheles braziliensis</name>
    <dbReference type="NCBI Taxonomy" id="58242"/>
    <lineage>
        <taxon>Eukaryota</taxon>
        <taxon>Metazoa</taxon>
        <taxon>Ecdysozoa</taxon>
        <taxon>Arthropoda</taxon>
        <taxon>Hexapoda</taxon>
        <taxon>Insecta</taxon>
        <taxon>Pterygota</taxon>
        <taxon>Neoptera</taxon>
        <taxon>Endopterygota</taxon>
        <taxon>Diptera</taxon>
        <taxon>Nematocera</taxon>
        <taxon>Culicoidea</taxon>
        <taxon>Culicidae</taxon>
        <taxon>Anophelinae</taxon>
        <taxon>Anopheles</taxon>
    </lineage>
</organism>
<dbReference type="AlphaFoldDB" id="A0A2M3ZRU5"/>
<dbReference type="EMBL" id="GGFM01010464">
    <property type="protein sequence ID" value="MBW31215.1"/>
    <property type="molecule type" value="Transcribed_RNA"/>
</dbReference>
<evidence type="ECO:0000256" key="1">
    <source>
        <dbReference type="SAM" id="MobiDB-lite"/>
    </source>
</evidence>